<evidence type="ECO:0008006" key="3">
    <source>
        <dbReference type="Google" id="ProtNLM"/>
    </source>
</evidence>
<dbReference type="InterPro" id="IPR038078">
    <property type="entry name" value="PhoU-like_sf"/>
</dbReference>
<evidence type="ECO:0000313" key="2">
    <source>
        <dbReference type="EMBL" id="VAW19145.1"/>
    </source>
</evidence>
<comment type="similarity">
    <text evidence="1">Belongs to the UPF0111 family.</text>
</comment>
<gene>
    <name evidence="2" type="ORF">MNBD_ALPHA09-579</name>
</gene>
<sequence length="218" mass="25052">MATDLILFRRTKQLEQQIDSFFDKLSESSVVYRLAVRLYLREGLNEEFQTRLERINALESEADVLRRDIEKQLYSNTLIPDSRGDVLGLIETVDQLLSQFEGSLWAFSIEQPVIPEDFRNGYRKLTNMVVKAVDELALSGRAFFRNPHDVPAHNHKVMLYEKEADAISTNLKKAIFASDLELAEKLHLRGFVEHIDSIADLAEDVADRLAIYAIKRLV</sequence>
<proteinExistence type="inferred from homology"/>
<dbReference type="PANTHER" id="PTHR36536">
    <property type="entry name" value="UPF0111 PROTEIN HI_1603"/>
    <property type="match status" value="1"/>
</dbReference>
<dbReference type="Pfam" id="PF01865">
    <property type="entry name" value="PhoU_div"/>
    <property type="match status" value="1"/>
</dbReference>
<dbReference type="InterPro" id="IPR002727">
    <property type="entry name" value="DUF47"/>
</dbReference>
<dbReference type="AlphaFoldDB" id="A0A3B0TKD2"/>
<reference evidence="2" key="1">
    <citation type="submission" date="2018-06" db="EMBL/GenBank/DDBJ databases">
        <authorList>
            <person name="Zhirakovskaya E."/>
        </authorList>
    </citation>
    <scope>NUCLEOTIDE SEQUENCE</scope>
</reference>
<accession>A0A3B0TKD2</accession>
<organism evidence="2">
    <name type="scientific">hydrothermal vent metagenome</name>
    <dbReference type="NCBI Taxonomy" id="652676"/>
    <lineage>
        <taxon>unclassified sequences</taxon>
        <taxon>metagenomes</taxon>
        <taxon>ecological metagenomes</taxon>
    </lineage>
</organism>
<evidence type="ECO:0000256" key="1">
    <source>
        <dbReference type="ARBA" id="ARBA00008591"/>
    </source>
</evidence>
<dbReference type="Gene3D" id="1.20.58.220">
    <property type="entry name" value="Phosphate transport system protein phou homolog 2, domain 2"/>
    <property type="match status" value="1"/>
</dbReference>
<dbReference type="PANTHER" id="PTHR36536:SF3">
    <property type="entry name" value="UPF0111 PROTEIN HI_1603"/>
    <property type="match status" value="1"/>
</dbReference>
<protein>
    <recommendedName>
        <fullName evidence="3">Phosphate transport regulator (Distant homolog of PhoU)</fullName>
    </recommendedName>
</protein>
<name>A0A3B0TKD2_9ZZZZ</name>
<dbReference type="EMBL" id="UOEM01000124">
    <property type="protein sequence ID" value="VAW19145.1"/>
    <property type="molecule type" value="Genomic_DNA"/>
</dbReference>
<dbReference type="InterPro" id="IPR018445">
    <property type="entry name" value="Put_Phosphate_transp_reg"/>
</dbReference>